<sequence length="43" mass="4802">MIAKLPMYFEVEVVPNGNCTGLTSLTIIVSEFSETEPYKSAYK</sequence>
<evidence type="ECO:0000313" key="2">
    <source>
        <dbReference type="Proteomes" id="UP000230423"/>
    </source>
</evidence>
<proteinExistence type="predicted"/>
<dbReference type="EMBL" id="KZ421002">
    <property type="protein sequence ID" value="PIO53035.1"/>
    <property type="molecule type" value="Genomic_DNA"/>
</dbReference>
<feature type="non-terminal residue" evidence="1">
    <location>
        <position position="43"/>
    </location>
</feature>
<reference evidence="1 2" key="1">
    <citation type="submission" date="2015-09" db="EMBL/GenBank/DDBJ databases">
        <title>Draft genome of the parasitic nematode Teladorsagia circumcincta isolate WARC Sus (inbred).</title>
        <authorList>
            <person name="Mitreva M."/>
        </authorList>
    </citation>
    <scope>NUCLEOTIDE SEQUENCE [LARGE SCALE GENOMIC DNA]</scope>
    <source>
        <strain evidence="1 2">S</strain>
    </source>
</reference>
<name>A0A2G9T509_TELCI</name>
<dbReference type="AlphaFoldDB" id="A0A2G9T509"/>
<dbReference type="OrthoDB" id="5797958at2759"/>
<accession>A0A2G9T509</accession>
<evidence type="ECO:0000313" key="1">
    <source>
        <dbReference type="EMBL" id="PIO53035.1"/>
    </source>
</evidence>
<dbReference type="Proteomes" id="UP000230423">
    <property type="component" value="Unassembled WGS sequence"/>
</dbReference>
<keyword evidence="2" id="KW-1185">Reference proteome</keyword>
<gene>
    <name evidence="1" type="ORF">TELCIR_25649</name>
</gene>
<organism evidence="1 2">
    <name type="scientific">Teladorsagia circumcincta</name>
    <name type="common">Brown stomach worm</name>
    <name type="synonym">Ostertagia circumcincta</name>
    <dbReference type="NCBI Taxonomy" id="45464"/>
    <lineage>
        <taxon>Eukaryota</taxon>
        <taxon>Metazoa</taxon>
        <taxon>Ecdysozoa</taxon>
        <taxon>Nematoda</taxon>
        <taxon>Chromadorea</taxon>
        <taxon>Rhabditida</taxon>
        <taxon>Rhabditina</taxon>
        <taxon>Rhabditomorpha</taxon>
        <taxon>Strongyloidea</taxon>
        <taxon>Trichostrongylidae</taxon>
        <taxon>Teladorsagia</taxon>
    </lineage>
</organism>
<protein>
    <submittedName>
        <fullName evidence="1">Uncharacterized protein</fullName>
    </submittedName>
</protein>